<dbReference type="InterPro" id="IPR011009">
    <property type="entry name" value="Kinase-like_dom_sf"/>
</dbReference>
<gene>
    <name evidence="2" type="ORF">A3C26_02550</name>
</gene>
<feature type="region of interest" description="Disordered" evidence="1">
    <location>
        <begin position="257"/>
        <end position="278"/>
    </location>
</feature>
<evidence type="ECO:0000313" key="3">
    <source>
        <dbReference type="Proteomes" id="UP000177042"/>
    </source>
</evidence>
<accession>A0A1F5JA04</accession>
<dbReference type="SUPFAM" id="SSF81606">
    <property type="entry name" value="PP2C-like"/>
    <property type="match status" value="1"/>
</dbReference>
<dbReference type="Proteomes" id="UP000177042">
    <property type="component" value="Unassembled WGS sequence"/>
</dbReference>
<reference evidence="2 3" key="1">
    <citation type="journal article" date="2016" name="Nat. Commun.">
        <title>Thousands of microbial genomes shed light on interconnected biogeochemical processes in an aquifer system.</title>
        <authorList>
            <person name="Anantharaman K."/>
            <person name="Brown C.T."/>
            <person name="Hug L.A."/>
            <person name="Sharon I."/>
            <person name="Castelle C.J."/>
            <person name="Probst A.J."/>
            <person name="Thomas B.C."/>
            <person name="Singh A."/>
            <person name="Wilkins M.J."/>
            <person name="Karaoz U."/>
            <person name="Brodie E.L."/>
            <person name="Williams K.H."/>
            <person name="Hubbard S.S."/>
            <person name="Banfield J.F."/>
        </authorList>
    </citation>
    <scope>NUCLEOTIDE SEQUENCE [LARGE SCALE GENOMIC DNA]</scope>
</reference>
<evidence type="ECO:0008006" key="4">
    <source>
        <dbReference type="Google" id="ProtNLM"/>
    </source>
</evidence>
<protein>
    <recommendedName>
        <fullName evidence="4">PPM-type phosphatase domain-containing protein</fullName>
    </recommendedName>
</protein>
<organism evidence="2 3">
    <name type="scientific">Candidatus Daviesbacteria bacterium RIFCSPHIGHO2_02_FULL_39_12</name>
    <dbReference type="NCBI Taxonomy" id="1797770"/>
    <lineage>
        <taxon>Bacteria</taxon>
        <taxon>Candidatus Daviesiibacteriota</taxon>
    </lineage>
</organism>
<evidence type="ECO:0000256" key="1">
    <source>
        <dbReference type="SAM" id="MobiDB-lite"/>
    </source>
</evidence>
<feature type="region of interest" description="Disordered" evidence="1">
    <location>
        <begin position="1"/>
        <end position="37"/>
    </location>
</feature>
<dbReference type="AlphaFoldDB" id="A0A1F5JA04"/>
<comment type="caution">
    <text evidence="2">The sequence shown here is derived from an EMBL/GenBank/DDBJ whole genome shotgun (WGS) entry which is preliminary data.</text>
</comment>
<name>A0A1F5JA04_9BACT</name>
<dbReference type="SUPFAM" id="SSF56112">
    <property type="entry name" value="Protein kinase-like (PK-like)"/>
    <property type="match status" value="1"/>
</dbReference>
<dbReference type="EMBL" id="MFCX01000026">
    <property type="protein sequence ID" value="OGE25412.1"/>
    <property type="molecule type" value="Genomic_DNA"/>
</dbReference>
<dbReference type="Gene3D" id="3.60.40.10">
    <property type="entry name" value="PPM-type phosphatase domain"/>
    <property type="match status" value="1"/>
</dbReference>
<sequence length="536" mass="59291">MDDKELPQPNIEQQPRERGLKFSGRTLASPEHPNKNDDAIAVSEQGGFVIVCDGMGGIPDGDKASRAARNFLGQRLAEIRPDVHPNAVGEKMQKALVGASRAVASEAPRGATTATAVKFLERGSQRKIVIGHVGDSNSKGERIVMVRAGDPQNYAARVREMRATWLVNLKRYASHKEIVENIAEGIRSADKQMIGFGKAALDVGDIRAAALAFEAAEVLKNPQIRKSLYPLAASYRGGIRQLFADLGIAERDPSEAVAGVVPKGRPTPEASHQPARLRERPKRRILQGEAPTLNPSGLYRTPETTLVELKHSGTNRVYFVGGENGRSIVKFANMDQRKLWRLKREVDFLKAANGTGGLPRLEVVLQDIGDSPRGIQIERIQGKSMNDIPVSELTPDKFGLDNRLWFIYDLVEAYKAIGVVHGDLMQTKREHDGSVVFTINRENMILENSTGRIRVIDWGLNEYPVSNIFYPKSELKGAIEYLFMGREVKGINKSLPSNPYIQRIGQQMLSKLDQVQNINEILSIIPPEARIPGEQH</sequence>
<evidence type="ECO:0000313" key="2">
    <source>
        <dbReference type="EMBL" id="OGE25412.1"/>
    </source>
</evidence>
<proteinExistence type="predicted"/>
<dbReference type="InterPro" id="IPR036457">
    <property type="entry name" value="PPM-type-like_dom_sf"/>
</dbReference>